<dbReference type="PANTHER" id="PTHR30204:SF69">
    <property type="entry name" value="MERR-FAMILY TRANSCRIPTIONAL REGULATOR"/>
    <property type="match status" value="1"/>
</dbReference>
<evidence type="ECO:0000256" key="4">
    <source>
        <dbReference type="ARBA" id="ARBA00023163"/>
    </source>
</evidence>
<dbReference type="OrthoDB" id="9773308at2"/>
<dbReference type="GO" id="GO:0003677">
    <property type="term" value="F:DNA binding"/>
    <property type="evidence" value="ECO:0007669"/>
    <property type="project" value="UniProtKB-KW"/>
</dbReference>
<proteinExistence type="predicted"/>
<dbReference type="InterPro" id="IPR010499">
    <property type="entry name" value="AraC_E-bd"/>
</dbReference>
<evidence type="ECO:0000256" key="2">
    <source>
        <dbReference type="ARBA" id="ARBA00023015"/>
    </source>
</evidence>
<sequence length="296" mass="33807">MSGYFIGPIGQCFAGNAIPFQLGMEGGENLGYKIGEFSIMNKISQRMLRYYDEKGLLTPKKDEANGYRYYSADDIQILNTIKKLRRYHFSIEDIKLMLESDGEVVNAFFQQKITELQEIAQGYANAIEEMKRAVEAEKTINRVQTYPVFQGTSPSFHAICFRETVNEDGLELFMDHLQQSVKQMNPVLCGQHFAIFHTVQEADTELYDVEICQPIDWKKGTDDSRIRFFRESPCISTLHRGSYDSISYAYRALHDWATAGGYPIQGPFIEIYHTDGWVISNEEAFVTEVCVSIGAK</sequence>
<dbReference type="SUPFAM" id="SSF55136">
    <property type="entry name" value="Probable bacterial effector-binding domain"/>
    <property type="match status" value="1"/>
</dbReference>
<evidence type="ECO:0000256" key="1">
    <source>
        <dbReference type="ARBA" id="ARBA00022491"/>
    </source>
</evidence>
<feature type="domain" description="HTH merR-type" evidence="5">
    <location>
        <begin position="31"/>
        <end position="100"/>
    </location>
</feature>
<dbReference type="Gene3D" id="1.10.1660.10">
    <property type="match status" value="1"/>
</dbReference>
<evidence type="ECO:0000256" key="3">
    <source>
        <dbReference type="ARBA" id="ARBA00023125"/>
    </source>
</evidence>
<name>A0A3Q9IBU2_9BACL</name>
<dbReference type="Proteomes" id="UP000270678">
    <property type="component" value="Chromosome"/>
</dbReference>
<dbReference type="SMART" id="SM00871">
    <property type="entry name" value="AraC_E_bind"/>
    <property type="match status" value="1"/>
</dbReference>
<dbReference type="InterPro" id="IPR047057">
    <property type="entry name" value="MerR_fam"/>
</dbReference>
<dbReference type="EMBL" id="CP034346">
    <property type="protein sequence ID" value="AZS15556.1"/>
    <property type="molecule type" value="Genomic_DNA"/>
</dbReference>
<dbReference type="Gene3D" id="3.20.80.10">
    <property type="entry name" value="Regulatory factor, effector binding domain"/>
    <property type="match status" value="1"/>
</dbReference>
<evidence type="ECO:0000259" key="5">
    <source>
        <dbReference type="PROSITE" id="PS50937"/>
    </source>
</evidence>
<dbReference type="KEGG" id="plut:EI981_14605"/>
<dbReference type="AlphaFoldDB" id="A0A3Q9IBU2"/>
<dbReference type="Pfam" id="PF13411">
    <property type="entry name" value="MerR_1"/>
    <property type="match status" value="1"/>
</dbReference>
<evidence type="ECO:0000313" key="6">
    <source>
        <dbReference type="EMBL" id="AZS15556.1"/>
    </source>
</evidence>
<keyword evidence="4" id="KW-0804">Transcription</keyword>
<keyword evidence="2" id="KW-0805">Transcription regulation</keyword>
<reference evidence="7" key="1">
    <citation type="submission" date="2018-12" db="EMBL/GenBank/DDBJ databases">
        <title>Complete genome sequence of Paenibacillus sp. MBLB1234.</title>
        <authorList>
            <person name="Nam Y.-D."/>
            <person name="Kang J."/>
            <person name="Chung W.-H."/>
            <person name="Park Y.S."/>
        </authorList>
    </citation>
    <scope>NUCLEOTIDE SEQUENCE [LARGE SCALE GENOMIC DNA]</scope>
    <source>
        <strain evidence="7">MBLB1234</strain>
    </source>
</reference>
<keyword evidence="7" id="KW-1185">Reference proteome</keyword>
<evidence type="ECO:0000313" key="7">
    <source>
        <dbReference type="Proteomes" id="UP000270678"/>
    </source>
</evidence>
<keyword evidence="3" id="KW-0238">DNA-binding</keyword>
<dbReference type="InterPro" id="IPR009061">
    <property type="entry name" value="DNA-bd_dom_put_sf"/>
</dbReference>
<dbReference type="PROSITE" id="PS50937">
    <property type="entry name" value="HTH_MERR_2"/>
    <property type="match status" value="1"/>
</dbReference>
<dbReference type="PANTHER" id="PTHR30204">
    <property type="entry name" value="REDOX-CYCLING DRUG-SENSING TRANSCRIPTIONAL ACTIVATOR SOXR"/>
    <property type="match status" value="1"/>
</dbReference>
<dbReference type="GO" id="GO:0003700">
    <property type="term" value="F:DNA-binding transcription factor activity"/>
    <property type="evidence" value="ECO:0007669"/>
    <property type="project" value="InterPro"/>
</dbReference>
<accession>A0A3Q9IBU2</accession>
<keyword evidence="1" id="KW-0678">Repressor</keyword>
<gene>
    <name evidence="6" type="ORF">EI981_14605</name>
</gene>
<dbReference type="InterPro" id="IPR000551">
    <property type="entry name" value="MerR-type_HTH_dom"/>
</dbReference>
<dbReference type="SMART" id="SM00422">
    <property type="entry name" value="HTH_MERR"/>
    <property type="match status" value="1"/>
</dbReference>
<protein>
    <submittedName>
        <fullName evidence="6">MerR family transcriptional regulator</fullName>
    </submittedName>
</protein>
<dbReference type="SUPFAM" id="SSF46955">
    <property type="entry name" value="Putative DNA-binding domain"/>
    <property type="match status" value="1"/>
</dbReference>
<dbReference type="InterPro" id="IPR011256">
    <property type="entry name" value="Reg_factor_effector_dom_sf"/>
</dbReference>
<organism evidence="6 7">
    <name type="scientific">Paenibacillus lutimineralis</name>
    <dbReference type="NCBI Taxonomy" id="2707005"/>
    <lineage>
        <taxon>Bacteria</taxon>
        <taxon>Bacillati</taxon>
        <taxon>Bacillota</taxon>
        <taxon>Bacilli</taxon>
        <taxon>Bacillales</taxon>
        <taxon>Paenibacillaceae</taxon>
        <taxon>Paenibacillus</taxon>
    </lineage>
</organism>